<keyword evidence="3" id="KW-0804">Transcription</keyword>
<reference evidence="6 7" key="1">
    <citation type="submission" date="2019-04" db="EMBL/GenBank/DDBJ databases">
        <authorList>
            <person name="Van Vliet M D."/>
        </authorList>
    </citation>
    <scope>NUCLEOTIDE SEQUENCE [LARGE SCALE GENOMIC DNA]</scope>
    <source>
        <strain evidence="6 7">F21</strain>
    </source>
</reference>
<dbReference type="EMBL" id="CAAHFH010000002">
    <property type="protein sequence ID" value="VGO22013.1"/>
    <property type="molecule type" value="Genomic_DNA"/>
</dbReference>
<dbReference type="Proteomes" id="UP000346198">
    <property type="component" value="Unassembled WGS sequence"/>
</dbReference>
<dbReference type="PANTHER" id="PTHR30136:SF7">
    <property type="entry name" value="HTH-TYPE TRANSCRIPTIONAL REGULATOR KDGR-RELATED"/>
    <property type="match status" value="1"/>
</dbReference>
<proteinExistence type="predicted"/>
<evidence type="ECO:0000256" key="2">
    <source>
        <dbReference type="ARBA" id="ARBA00023125"/>
    </source>
</evidence>
<dbReference type="InterPro" id="IPR036388">
    <property type="entry name" value="WH-like_DNA-bd_sf"/>
</dbReference>
<organism evidence="6 7">
    <name type="scientific">Pontiella sulfatireligans</name>
    <dbReference type="NCBI Taxonomy" id="2750658"/>
    <lineage>
        <taxon>Bacteria</taxon>
        <taxon>Pseudomonadati</taxon>
        <taxon>Kiritimatiellota</taxon>
        <taxon>Kiritimatiellia</taxon>
        <taxon>Kiritimatiellales</taxon>
        <taxon>Pontiellaceae</taxon>
        <taxon>Pontiella</taxon>
    </lineage>
</organism>
<dbReference type="PANTHER" id="PTHR30136">
    <property type="entry name" value="HELIX-TURN-HELIX TRANSCRIPTIONAL REGULATOR, ICLR FAMILY"/>
    <property type="match status" value="1"/>
</dbReference>
<dbReference type="SMART" id="SM00346">
    <property type="entry name" value="HTH_ICLR"/>
    <property type="match status" value="1"/>
</dbReference>
<dbReference type="GO" id="GO:0003677">
    <property type="term" value="F:DNA binding"/>
    <property type="evidence" value="ECO:0007669"/>
    <property type="project" value="UniProtKB-KW"/>
</dbReference>
<dbReference type="InterPro" id="IPR029016">
    <property type="entry name" value="GAF-like_dom_sf"/>
</dbReference>
<evidence type="ECO:0000256" key="3">
    <source>
        <dbReference type="ARBA" id="ARBA00023163"/>
    </source>
</evidence>
<keyword evidence="2" id="KW-0238">DNA-binding</keyword>
<dbReference type="GO" id="GO:0045892">
    <property type="term" value="P:negative regulation of DNA-templated transcription"/>
    <property type="evidence" value="ECO:0007669"/>
    <property type="project" value="TreeGrafter"/>
</dbReference>
<keyword evidence="7" id="KW-1185">Reference proteome</keyword>
<evidence type="ECO:0000259" key="4">
    <source>
        <dbReference type="PROSITE" id="PS51077"/>
    </source>
</evidence>
<dbReference type="Pfam" id="PF01614">
    <property type="entry name" value="IclR_C"/>
    <property type="match status" value="1"/>
</dbReference>
<dbReference type="RefSeq" id="WP_136063433.1">
    <property type="nucleotide sequence ID" value="NZ_CAAHFH010000002.1"/>
</dbReference>
<evidence type="ECO:0000256" key="1">
    <source>
        <dbReference type="ARBA" id="ARBA00023015"/>
    </source>
</evidence>
<gene>
    <name evidence="6" type="primary">allR_2</name>
    <name evidence="6" type="ORF">SCARR_04094</name>
</gene>
<dbReference type="Gene3D" id="1.10.10.10">
    <property type="entry name" value="Winged helix-like DNA-binding domain superfamily/Winged helix DNA-binding domain"/>
    <property type="match status" value="1"/>
</dbReference>
<dbReference type="SUPFAM" id="SSF46785">
    <property type="entry name" value="Winged helix' DNA-binding domain"/>
    <property type="match status" value="1"/>
</dbReference>
<dbReference type="Gene3D" id="3.30.450.40">
    <property type="match status" value="1"/>
</dbReference>
<dbReference type="InterPro" id="IPR005471">
    <property type="entry name" value="Tscrpt_reg_IclR_N"/>
</dbReference>
<dbReference type="PROSITE" id="PS51078">
    <property type="entry name" value="ICLR_ED"/>
    <property type="match status" value="1"/>
</dbReference>
<dbReference type="InterPro" id="IPR050707">
    <property type="entry name" value="HTH_MetabolicPath_Reg"/>
</dbReference>
<dbReference type="AlphaFoldDB" id="A0A6C2UQ04"/>
<evidence type="ECO:0000313" key="7">
    <source>
        <dbReference type="Proteomes" id="UP000346198"/>
    </source>
</evidence>
<dbReference type="InterPro" id="IPR036390">
    <property type="entry name" value="WH_DNA-bd_sf"/>
</dbReference>
<keyword evidence="1" id="KW-0805">Transcription regulation</keyword>
<dbReference type="InterPro" id="IPR014757">
    <property type="entry name" value="Tscrpt_reg_IclR_C"/>
</dbReference>
<accession>A0A6C2UQ04</accession>
<feature type="domain" description="HTH iclR-type" evidence="4">
    <location>
        <begin position="12"/>
        <end position="73"/>
    </location>
</feature>
<evidence type="ECO:0000313" key="6">
    <source>
        <dbReference type="EMBL" id="VGO22013.1"/>
    </source>
</evidence>
<name>A0A6C2UQ04_9BACT</name>
<evidence type="ECO:0000259" key="5">
    <source>
        <dbReference type="PROSITE" id="PS51078"/>
    </source>
</evidence>
<protein>
    <submittedName>
        <fullName evidence="6">HTH-type transcriptional repressor AllR</fullName>
    </submittedName>
</protein>
<dbReference type="PROSITE" id="PS51077">
    <property type="entry name" value="HTH_ICLR"/>
    <property type="match status" value="1"/>
</dbReference>
<dbReference type="SUPFAM" id="SSF55781">
    <property type="entry name" value="GAF domain-like"/>
    <property type="match status" value="1"/>
</dbReference>
<dbReference type="Pfam" id="PF09339">
    <property type="entry name" value="HTH_IclR"/>
    <property type="match status" value="1"/>
</dbReference>
<sequence>MEKSKNKTGYQAPALEKGLDILEYLSGEREGRTLSEIAHALGRNQSELYRMMACLEDRDYIAKDEGGGFRITLRLFELGHRQHTATMLRKAAHVPMEALAEEIGQSCHLSFQHGASLIVMMERMPARRVCLSVGEGATLPMSRTASGKVLLSRMAEEAADQLLEDDPEFSRLAKAAQKQIRADIEQGRANGFLFGKSELTEGVADIAIPVGVDGSGTAAVLAVSYLDSVKDAAQKQRNYLKATLICAGEINRNLGVFG</sequence>
<dbReference type="GO" id="GO:0003700">
    <property type="term" value="F:DNA-binding transcription factor activity"/>
    <property type="evidence" value="ECO:0007669"/>
    <property type="project" value="TreeGrafter"/>
</dbReference>
<feature type="domain" description="IclR-ED" evidence="5">
    <location>
        <begin position="74"/>
        <end position="256"/>
    </location>
</feature>